<dbReference type="InterPro" id="IPR011990">
    <property type="entry name" value="TPR-like_helical_dom_sf"/>
</dbReference>
<evidence type="ECO:0000256" key="6">
    <source>
        <dbReference type="ARBA" id="ARBA00022840"/>
    </source>
</evidence>
<dbReference type="PROSITE" id="PS50011">
    <property type="entry name" value="PROTEIN_KINASE_DOM"/>
    <property type="match status" value="1"/>
</dbReference>
<dbReference type="Gene3D" id="1.25.40.10">
    <property type="entry name" value="Tetratricopeptide repeat domain"/>
    <property type="match status" value="2"/>
</dbReference>
<dbReference type="EC" id="2.7.11.1" evidence="2"/>
<dbReference type="InterPro" id="IPR011009">
    <property type="entry name" value="Kinase-like_dom_sf"/>
</dbReference>
<evidence type="ECO:0000313" key="9">
    <source>
        <dbReference type="EMBL" id="BDG06668.1"/>
    </source>
</evidence>
<organism evidence="9 10">
    <name type="scientific">Anaeromyxobacter oryzae</name>
    <dbReference type="NCBI Taxonomy" id="2918170"/>
    <lineage>
        <taxon>Bacteria</taxon>
        <taxon>Pseudomonadati</taxon>
        <taxon>Myxococcota</taxon>
        <taxon>Myxococcia</taxon>
        <taxon>Myxococcales</taxon>
        <taxon>Cystobacterineae</taxon>
        <taxon>Anaeromyxobacteraceae</taxon>
        <taxon>Anaeromyxobacter</taxon>
    </lineage>
</organism>
<dbReference type="Proteomes" id="UP001162891">
    <property type="component" value="Chromosome"/>
</dbReference>
<dbReference type="CDD" id="cd14014">
    <property type="entry name" value="STKc_PknB_like"/>
    <property type="match status" value="1"/>
</dbReference>
<evidence type="ECO:0000256" key="2">
    <source>
        <dbReference type="ARBA" id="ARBA00012513"/>
    </source>
</evidence>
<dbReference type="InterPro" id="IPR041664">
    <property type="entry name" value="AAA_16"/>
</dbReference>
<dbReference type="InterPro" id="IPR027417">
    <property type="entry name" value="P-loop_NTPase"/>
</dbReference>
<gene>
    <name evidence="9" type="ORF">AMOR_56640</name>
</gene>
<keyword evidence="3" id="KW-0808">Transferase</keyword>
<protein>
    <recommendedName>
        <fullName evidence="2">non-specific serine/threonine protein kinase</fullName>
        <ecNumber evidence="2">2.7.11.1</ecNumber>
    </recommendedName>
</protein>
<comment type="similarity">
    <text evidence="1">Belongs to the protein kinase superfamily. NEK Ser/Thr protein kinase family. NIMA subfamily.</text>
</comment>
<dbReference type="SUPFAM" id="SSF48452">
    <property type="entry name" value="TPR-like"/>
    <property type="match status" value="2"/>
</dbReference>
<dbReference type="InterPro" id="IPR000719">
    <property type="entry name" value="Prot_kinase_dom"/>
</dbReference>
<keyword evidence="4 7" id="KW-0547">Nucleotide-binding</keyword>
<name>A0ABN6N0H3_9BACT</name>
<dbReference type="PROSITE" id="PS00107">
    <property type="entry name" value="PROTEIN_KINASE_ATP"/>
    <property type="match status" value="1"/>
</dbReference>
<keyword evidence="10" id="KW-1185">Reference proteome</keyword>
<dbReference type="Gene3D" id="1.10.510.10">
    <property type="entry name" value="Transferase(Phosphotransferase) domain 1"/>
    <property type="match status" value="1"/>
</dbReference>
<feature type="domain" description="Protein kinase" evidence="8">
    <location>
        <begin position="26"/>
        <end position="285"/>
    </location>
</feature>
<dbReference type="Pfam" id="PF00069">
    <property type="entry name" value="Pkinase"/>
    <property type="match status" value="1"/>
</dbReference>
<evidence type="ECO:0000256" key="7">
    <source>
        <dbReference type="PROSITE-ProRule" id="PRU10141"/>
    </source>
</evidence>
<keyword evidence="5" id="KW-0418">Kinase</keyword>
<evidence type="ECO:0000256" key="4">
    <source>
        <dbReference type="ARBA" id="ARBA00022741"/>
    </source>
</evidence>
<dbReference type="InterPro" id="IPR019734">
    <property type="entry name" value="TPR_rpt"/>
</dbReference>
<reference evidence="10" key="1">
    <citation type="journal article" date="2022" name="Int. J. Syst. Evol. Microbiol.">
        <title>Anaeromyxobacter oryzae sp. nov., Anaeromyxobacter diazotrophicus sp. nov. and Anaeromyxobacter paludicola sp. nov., isolated from paddy soils.</title>
        <authorList>
            <person name="Itoh H."/>
            <person name="Xu Z."/>
            <person name="Mise K."/>
            <person name="Masuda Y."/>
            <person name="Ushijima N."/>
            <person name="Hayakawa C."/>
            <person name="Shiratori Y."/>
            <person name="Senoo K."/>
        </authorList>
    </citation>
    <scope>NUCLEOTIDE SEQUENCE [LARGE SCALE GENOMIC DNA]</scope>
    <source>
        <strain evidence="10">Red232</strain>
    </source>
</reference>
<dbReference type="InterPro" id="IPR017441">
    <property type="entry name" value="Protein_kinase_ATP_BS"/>
</dbReference>
<evidence type="ECO:0000259" key="8">
    <source>
        <dbReference type="PROSITE" id="PS50011"/>
    </source>
</evidence>
<dbReference type="EMBL" id="AP025591">
    <property type="protein sequence ID" value="BDG06668.1"/>
    <property type="molecule type" value="Genomic_DNA"/>
</dbReference>
<dbReference type="SMART" id="SM00028">
    <property type="entry name" value="TPR"/>
    <property type="match status" value="4"/>
</dbReference>
<dbReference type="SUPFAM" id="SSF56112">
    <property type="entry name" value="Protein kinase-like (PK-like)"/>
    <property type="match status" value="1"/>
</dbReference>
<dbReference type="Pfam" id="PF13191">
    <property type="entry name" value="AAA_16"/>
    <property type="match status" value="1"/>
</dbReference>
<evidence type="ECO:0000256" key="3">
    <source>
        <dbReference type="ARBA" id="ARBA00022679"/>
    </source>
</evidence>
<evidence type="ECO:0000256" key="1">
    <source>
        <dbReference type="ARBA" id="ARBA00010886"/>
    </source>
</evidence>
<feature type="binding site" evidence="7">
    <location>
        <position position="55"/>
    </location>
    <ligand>
        <name>ATP</name>
        <dbReference type="ChEBI" id="CHEBI:30616"/>
    </ligand>
</feature>
<evidence type="ECO:0000313" key="10">
    <source>
        <dbReference type="Proteomes" id="UP001162891"/>
    </source>
</evidence>
<dbReference type="Gene3D" id="3.30.200.20">
    <property type="entry name" value="Phosphorylase Kinase, domain 1"/>
    <property type="match status" value="1"/>
</dbReference>
<dbReference type="PANTHER" id="PTHR43671">
    <property type="entry name" value="SERINE/THREONINE-PROTEIN KINASE NEK"/>
    <property type="match status" value="1"/>
</dbReference>
<sequence>MMRRVPHEPPTPTTPVIPDAWGIPGFELVGRIGRGGFGEVLAARRSQDGRAAAVKIVRAELPWARAQLVREAAALRTLPAGLAPALLSAGELADGSPWIAVELIEVPSLATRLAEARGPLPDPALRASAMALADALAALHGSGWAHCDLKPGHVFLEGDRARLVDLGLAVGPAPASVRSAVPPGAFVGTAAYMAPEQVRGDPADARSDVYAAGAILFELATGQRPFDGGPAEMRQAHLALRPTRPSDRAPVAQGLDEVILRCLAKEPAARFADGGALRAALRTVFAGATPDVRAPAPERSAAARAPSPGLPRRTVGVVRLQTDADLLAIRRAAEAAGGRLASTSPGKVALVFEPGARDNAVRLALDCAAGVIAAGLANGAVVDLATVPVLEGAAGTRYVLPPAAGASAPRRDDPPGVLLTPGAAAAVPEAGVAPGPREGVLRIVAGTDPDGHHPALVGRDPVLDRLLAEAEQALARSAPAIAAVTAEAGMGKTRLATELAARLRALRGGPEVLEVRAREGAVGADETLRALLVWALRLPTRGPPPADGGRAAVAALPEVADAWAPVALALGWIGPEAPALRPWRAAPGALRAAVVRAAGEGLRARARARPVCILVDDAHLADAAALDALEYAALAEAAAPLFVCALARPALSVARPGLGERSARPVQLTLGPLPADDAAELCRRLLLPAENVPARAVARLVERAQGVPVLLVELVRGLRAAGLVRQRGAEGSWYVATDELDNLPGLPLVDWLAQREIAGLPEALAAHARLVALLADEVARDEVAGVVAELDREGSGGVVALDPDVAMRRLLELRVLVARGERMAFRHPLLREAVARSAADAERRAVHRAAFRHYLIAGMPEHDRLPRLATHAEASGLRAEAASLWLRMAEGLRARHAYLEAETHYTRAVAQLAGEDARGQFVALRGRGVVRYRLGRYDDAIADLAGAVERARALGDRAGEVDCLLEQATALDWMNDYARSAECVREAERLGGGDTAPLTAARLELARGRALLRAASWREGVAAVEAAAALAEPLGDDGYETVVVALLVGGFGLPNLGRAADAEKALSRALALARGRGDALHLASALNNRRNLWVARGALDLALEDQRAFLRIGRDLGMVGIEYVGQFNLGELLYQSADLARAEGHVLRAVEIERRHPEVAARPVARLLHARLLAYRGDLAGARKRLDEIRDVEARAAHGRPGALLGPSDRILAEMVELAATDGGEADWADLCARSRTHSVEQEPIEVHELRALTALRAGRRVDGEAAAAEALALAEVIPNVMENRVRATLATARARSE</sequence>
<dbReference type="PANTHER" id="PTHR43671:SF13">
    <property type="entry name" value="SERINE_THREONINE-PROTEIN KINASE NEK2"/>
    <property type="match status" value="1"/>
</dbReference>
<accession>A0ABN6N0H3</accession>
<keyword evidence="6 7" id="KW-0067">ATP-binding</keyword>
<proteinExistence type="inferred from homology"/>
<dbReference type="InterPro" id="IPR050660">
    <property type="entry name" value="NEK_Ser/Thr_kinase"/>
</dbReference>
<evidence type="ECO:0000256" key="5">
    <source>
        <dbReference type="ARBA" id="ARBA00022777"/>
    </source>
</evidence>
<dbReference type="SUPFAM" id="SSF52540">
    <property type="entry name" value="P-loop containing nucleoside triphosphate hydrolases"/>
    <property type="match status" value="1"/>
</dbReference>